<reference evidence="1 2" key="1">
    <citation type="submission" date="2021-06" db="EMBL/GenBank/DDBJ databases">
        <authorList>
            <person name="Kallberg Y."/>
            <person name="Tangrot J."/>
            <person name="Rosling A."/>
        </authorList>
    </citation>
    <scope>NUCLEOTIDE SEQUENCE [LARGE SCALE GENOMIC DNA]</scope>
    <source>
        <strain evidence="1 2">120-4 pot B 10/14</strain>
    </source>
</reference>
<organism evidence="1 2">
    <name type="scientific">Gigaspora margarita</name>
    <dbReference type="NCBI Taxonomy" id="4874"/>
    <lineage>
        <taxon>Eukaryota</taxon>
        <taxon>Fungi</taxon>
        <taxon>Fungi incertae sedis</taxon>
        <taxon>Mucoromycota</taxon>
        <taxon>Glomeromycotina</taxon>
        <taxon>Glomeromycetes</taxon>
        <taxon>Diversisporales</taxon>
        <taxon>Gigasporaceae</taxon>
        <taxon>Gigaspora</taxon>
    </lineage>
</organism>
<comment type="caution">
    <text evidence="1">The sequence shown here is derived from an EMBL/GenBank/DDBJ whole genome shotgun (WGS) entry which is preliminary data.</text>
</comment>
<dbReference type="Proteomes" id="UP000789901">
    <property type="component" value="Unassembled WGS sequence"/>
</dbReference>
<accession>A0ABM8VWD8</accession>
<evidence type="ECO:0000313" key="1">
    <source>
        <dbReference type="EMBL" id="CAG8463220.1"/>
    </source>
</evidence>
<protein>
    <submittedName>
        <fullName evidence="1">19419_t:CDS:1</fullName>
    </submittedName>
</protein>
<keyword evidence="2" id="KW-1185">Reference proteome</keyword>
<proteinExistence type="predicted"/>
<sequence length="109" mass="13230">MEKIVRQFVSVLNRKLETAIWDQNKMLNSLLERQNNRIVLDRIVEEKEEGLDLATGEEEVQQRVQNHFQKQFQRRNIKINSMSSRWQLQYGPLKEVKKEWFEELNKEVT</sequence>
<name>A0ABM8VWD8_GIGMA</name>
<gene>
    <name evidence="1" type="ORF">GMARGA_LOCUS410</name>
</gene>
<evidence type="ECO:0000313" key="2">
    <source>
        <dbReference type="Proteomes" id="UP000789901"/>
    </source>
</evidence>
<dbReference type="EMBL" id="CAJVQB010000069">
    <property type="protein sequence ID" value="CAG8463220.1"/>
    <property type="molecule type" value="Genomic_DNA"/>
</dbReference>